<dbReference type="RefSeq" id="WP_310798443.1">
    <property type="nucleotide sequence ID" value="NZ_CP123872.1"/>
</dbReference>
<keyword evidence="2" id="KW-0812">Transmembrane</keyword>
<name>A0AA52EHH2_9PROT</name>
<reference evidence="3" key="1">
    <citation type="submission" date="2023-04" db="EMBL/GenBank/DDBJ databases">
        <title>Complete genome sequence of Temperatibacter marinus.</title>
        <authorList>
            <person name="Rong J.-C."/>
            <person name="Yi M.-L."/>
            <person name="Zhao Q."/>
        </authorList>
    </citation>
    <scope>NUCLEOTIDE SEQUENCE</scope>
    <source>
        <strain evidence="3">NBRC 110045</strain>
    </source>
</reference>
<evidence type="ECO:0008006" key="5">
    <source>
        <dbReference type="Google" id="ProtNLM"/>
    </source>
</evidence>
<feature type="transmembrane region" description="Helical" evidence="2">
    <location>
        <begin position="445"/>
        <end position="466"/>
    </location>
</feature>
<keyword evidence="2" id="KW-1133">Transmembrane helix</keyword>
<feature type="transmembrane region" description="Helical" evidence="2">
    <location>
        <begin position="26"/>
        <end position="48"/>
    </location>
</feature>
<dbReference type="Proteomes" id="UP001268683">
    <property type="component" value="Chromosome"/>
</dbReference>
<evidence type="ECO:0000313" key="4">
    <source>
        <dbReference type="Proteomes" id="UP001268683"/>
    </source>
</evidence>
<evidence type="ECO:0000313" key="3">
    <source>
        <dbReference type="EMBL" id="WND02607.1"/>
    </source>
</evidence>
<dbReference type="PANTHER" id="PTHR32309:SF31">
    <property type="entry name" value="CAPSULAR EXOPOLYSACCHARIDE FAMILY"/>
    <property type="match status" value="1"/>
</dbReference>
<accession>A0AA52EHH2</accession>
<dbReference type="PANTHER" id="PTHR32309">
    <property type="entry name" value="TYROSINE-PROTEIN KINASE"/>
    <property type="match status" value="1"/>
</dbReference>
<keyword evidence="2" id="KW-0472">Membrane</keyword>
<sequence>MAGQLGLHELFQQIRSIAYGIWRKRWYMLITTWVVCVLGWGLTMTMPYNYTGKGTLFVHQNLLKDFFKVFNKNNTSKNIDMIRSLMLDEKNLQFIIRGSVLSEHLVTDDQLREAVNDMKSDISILQRPNNMFLIEYETDDERLSETQRRELTTFVVNQLMNNLSERAQSASESDTVEDTIDFLDREINQLKKKVALAENEQSKFQAVNASILAGQNLDKLEKARNDFKRAEREVRELNSKIKNIQDQLKITPKFLYVYKDQVSGDGKTQIQRIEERLEELQKKMDEARTKGLKDKHPSIIFFTRQIDLVKAELKTENEQRNSRIAEVKKTNEENEYVRVDPNGTYGDLGLKITDFRELLVTAEENYNESKTDIERYDEYVKVEPSVQASFNEKRQVARNYRDQLEEMLEKRRDAETIEKVSGASINTRVVTPGFTPSSPSGPPRLIFMTLTLVGGIMVGIGVALILSQIRPVVLSVEQLRDHFDLPVIGNVTVMLDEKAMSKRRKEMLLFAGLGSALFAMYVLLLAMDSLLG</sequence>
<keyword evidence="4" id="KW-1185">Reference proteome</keyword>
<dbReference type="InterPro" id="IPR050445">
    <property type="entry name" value="Bact_polysacc_biosynth/exp"/>
</dbReference>
<feature type="coiled-coil region" evidence="1">
    <location>
        <begin position="390"/>
        <end position="417"/>
    </location>
</feature>
<feature type="transmembrane region" description="Helical" evidence="2">
    <location>
        <begin position="507"/>
        <end position="527"/>
    </location>
</feature>
<organism evidence="3 4">
    <name type="scientific">Temperatibacter marinus</name>
    <dbReference type="NCBI Taxonomy" id="1456591"/>
    <lineage>
        <taxon>Bacteria</taxon>
        <taxon>Pseudomonadati</taxon>
        <taxon>Pseudomonadota</taxon>
        <taxon>Alphaproteobacteria</taxon>
        <taxon>Kordiimonadales</taxon>
        <taxon>Temperatibacteraceae</taxon>
        <taxon>Temperatibacter</taxon>
    </lineage>
</organism>
<evidence type="ECO:0000256" key="2">
    <source>
        <dbReference type="SAM" id="Phobius"/>
    </source>
</evidence>
<keyword evidence="1" id="KW-0175">Coiled coil</keyword>
<feature type="coiled-coil region" evidence="1">
    <location>
        <begin position="173"/>
        <end position="330"/>
    </location>
</feature>
<protein>
    <recommendedName>
        <fullName evidence="5">Chain length-determining protein</fullName>
    </recommendedName>
</protein>
<proteinExistence type="predicted"/>
<gene>
    <name evidence="3" type="ORF">QGN29_13730</name>
</gene>
<dbReference type="EMBL" id="CP123872">
    <property type="protein sequence ID" value="WND02607.1"/>
    <property type="molecule type" value="Genomic_DNA"/>
</dbReference>
<dbReference type="AlphaFoldDB" id="A0AA52EHH2"/>
<evidence type="ECO:0000256" key="1">
    <source>
        <dbReference type="SAM" id="Coils"/>
    </source>
</evidence>
<dbReference type="KEGG" id="tmk:QGN29_13730"/>